<feature type="transmembrane region" description="Helical" evidence="5">
    <location>
        <begin position="76"/>
        <end position="99"/>
    </location>
</feature>
<keyword evidence="2 5" id="KW-0812">Transmembrane</keyword>
<gene>
    <name evidence="6" type="ORF">TIRI35C_0952</name>
</gene>
<feature type="transmembrane region" description="Helical" evidence="5">
    <location>
        <begin position="208"/>
        <end position="227"/>
    </location>
</feature>
<dbReference type="Pfam" id="PF01925">
    <property type="entry name" value="TauE"/>
    <property type="match status" value="1"/>
</dbReference>
<comment type="subcellular location">
    <subcellularLocation>
        <location evidence="5">Cell membrane</location>
        <topology evidence="5">Multi-pass membrane protein</topology>
    </subcellularLocation>
    <subcellularLocation>
        <location evidence="1">Membrane</location>
        <topology evidence="1">Multi-pass membrane protein</topology>
    </subcellularLocation>
</comment>
<dbReference type="AlphaFoldDB" id="A0A7G2D888"/>
<dbReference type="PANTHER" id="PTHR43483:SF3">
    <property type="entry name" value="MEMBRANE TRANSPORTER PROTEIN HI_0806-RELATED"/>
    <property type="match status" value="1"/>
</dbReference>
<feature type="transmembrane region" description="Helical" evidence="5">
    <location>
        <begin position="177"/>
        <end position="196"/>
    </location>
</feature>
<name>A0A7G2D888_9EURY</name>
<dbReference type="KEGG" id="tcq:TIRI35C_0952"/>
<comment type="similarity">
    <text evidence="5">Belongs to the 4-toluene sulfonate uptake permease (TSUP) (TC 2.A.102) family.</text>
</comment>
<reference evidence="6 7" key="1">
    <citation type="submission" date="2020-09" db="EMBL/GenBank/DDBJ databases">
        <authorList>
            <person name="Courtine D."/>
        </authorList>
    </citation>
    <scope>NUCLEOTIDE SEQUENCE [LARGE SCALE GENOMIC DNA]</scope>
    <source>
        <strain evidence="6 7">IRI35c</strain>
    </source>
</reference>
<evidence type="ECO:0000256" key="4">
    <source>
        <dbReference type="ARBA" id="ARBA00023136"/>
    </source>
</evidence>
<evidence type="ECO:0000256" key="5">
    <source>
        <dbReference type="RuleBase" id="RU363041"/>
    </source>
</evidence>
<dbReference type="GO" id="GO:0005886">
    <property type="term" value="C:plasma membrane"/>
    <property type="evidence" value="ECO:0007669"/>
    <property type="project" value="UniProtKB-SubCell"/>
</dbReference>
<feature type="transmembrane region" description="Helical" evidence="5">
    <location>
        <begin position="44"/>
        <end position="64"/>
    </location>
</feature>
<evidence type="ECO:0000313" key="7">
    <source>
        <dbReference type="Proteomes" id="UP000516304"/>
    </source>
</evidence>
<organism evidence="6 7">
    <name type="scientific">Thermococcus camini</name>
    <dbReference type="NCBI Taxonomy" id="2016373"/>
    <lineage>
        <taxon>Archaea</taxon>
        <taxon>Methanobacteriati</taxon>
        <taxon>Methanobacteriota</taxon>
        <taxon>Thermococci</taxon>
        <taxon>Thermococcales</taxon>
        <taxon>Thermococcaceae</taxon>
        <taxon>Thermococcus</taxon>
    </lineage>
</organism>
<evidence type="ECO:0000256" key="2">
    <source>
        <dbReference type="ARBA" id="ARBA00022692"/>
    </source>
</evidence>
<accession>A0A7G2D888</accession>
<dbReference type="Proteomes" id="UP000516304">
    <property type="component" value="Chromosome TIRI35C"/>
</dbReference>
<evidence type="ECO:0000256" key="1">
    <source>
        <dbReference type="ARBA" id="ARBA00004141"/>
    </source>
</evidence>
<evidence type="ECO:0000256" key="3">
    <source>
        <dbReference type="ARBA" id="ARBA00022989"/>
    </source>
</evidence>
<dbReference type="EMBL" id="LR881183">
    <property type="protein sequence ID" value="CAD5244106.1"/>
    <property type="molecule type" value="Genomic_DNA"/>
</dbReference>
<protein>
    <recommendedName>
        <fullName evidence="5">Probable membrane transporter protein</fullName>
    </recommendedName>
</protein>
<keyword evidence="4 5" id="KW-0472">Membrane</keyword>
<dbReference type="InterPro" id="IPR002781">
    <property type="entry name" value="TM_pro_TauE-like"/>
</dbReference>
<keyword evidence="3 5" id="KW-1133">Transmembrane helix</keyword>
<dbReference type="PANTHER" id="PTHR43483">
    <property type="entry name" value="MEMBRANE TRANSPORTER PROTEIN HI_0806-RELATED"/>
    <property type="match status" value="1"/>
</dbReference>
<sequence>MPSLKRVPMLGYFLDFLLGIGIGLIAGLFGVGGGFLIVPALVFLGLPVHVAIGTSLACIVLSSLSAAVTHIRKEAVLYRVVFLKEAFSVPAALLGAYLSSLLPENYLKVLFSGILLYLAFQMWRGNASSHSKPGELKTSRVSLVGVLSGLTSGLLGISGGILNVPLFHSYVGIPMRYAVGTSSFALFFTALAGSIGHYRLGQVDLHTALLLAPGLIIGARIGALLVHRLHPGHLRRAFSAILVIVAIRMLL</sequence>
<feature type="transmembrane region" description="Helical" evidence="5">
    <location>
        <begin position="143"/>
        <end position="165"/>
    </location>
</feature>
<feature type="transmembrane region" description="Helical" evidence="5">
    <location>
        <begin position="105"/>
        <end position="123"/>
    </location>
</feature>
<feature type="transmembrane region" description="Helical" evidence="5">
    <location>
        <begin position="12"/>
        <end position="38"/>
    </location>
</feature>
<proteinExistence type="inferred from homology"/>
<keyword evidence="5" id="KW-1003">Cell membrane</keyword>
<keyword evidence="7" id="KW-1185">Reference proteome</keyword>
<evidence type="ECO:0000313" key="6">
    <source>
        <dbReference type="EMBL" id="CAD5244106.1"/>
    </source>
</evidence>